<feature type="compositionally biased region" description="Basic and acidic residues" evidence="9">
    <location>
        <begin position="203"/>
        <end position="226"/>
    </location>
</feature>
<dbReference type="Pfam" id="PF00620">
    <property type="entry name" value="RhoGAP"/>
    <property type="match status" value="1"/>
</dbReference>
<feature type="region of interest" description="Disordered" evidence="9">
    <location>
        <begin position="1"/>
        <end position="40"/>
    </location>
</feature>
<accession>A0A9P0CWM4</accession>
<evidence type="ECO:0000256" key="7">
    <source>
        <dbReference type="ARBA" id="ARBA00022871"/>
    </source>
</evidence>
<organism evidence="12 13">
    <name type="scientific">Psylliodes chrysocephalus</name>
    <dbReference type="NCBI Taxonomy" id="3402493"/>
    <lineage>
        <taxon>Eukaryota</taxon>
        <taxon>Metazoa</taxon>
        <taxon>Ecdysozoa</taxon>
        <taxon>Arthropoda</taxon>
        <taxon>Hexapoda</taxon>
        <taxon>Insecta</taxon>
        <taxon>Pterygota</taxon>
        <taxon>Neoptera</taxon>
        <taxon>Endopterygota</taxon>
        <taxon>Coleoptera</taxon>
        <taxon>Polyphaga</taxon>
        <taxon>Cucujiformia</taxon>
        <taxon>Chrysomeloidea</taxon>
        <taxon>Chrysomelidae</taxon>
        <taxon>Galerucinae</taxon>
        <taxon>Alticini</taxon>
        <taxon>Psylliodes</taxon>
    </lineage>
</organism>
<keyword evidence="1" id="KW-0343">GTPase activation</keyword>
<dbReference type="SMART" id="SM00324">
    <property type="entry name" value="RhoGAP"/>
    <property type="match status" value="1"/>
</dbReference>
<keyword evidence="2" id="KW-0217">Developmental protein</keyword>
<dbReference type="GO" id="GO:0097149">
    <property type="term" value="C:centralspindlin complex"/>
    <property type="evidence" value="ECO:0007669"/>
    <property type="project" value="TreeGrafter"/>
</dbReference>
<dbReference type="OrthoDB" id="2218807at2759"/>
<evidence type="ECO:0000256" key="5">
    <source>
        <dbReference type="ARBA" id="ARBA00022782"/>
    </source>
</evidence>
<dbReference type="AlphaFoldDB" id="A0A9P0CWM4"/>
<dbReference type="PANTHER" id="PTHR46199">
    <property type="entry name" value="RAC GTPASE-ACTIVATING PROTEIN 1"/>
    <property type="match status" value="1"/>
</dbReference>
<dbReference type="PROSITE" id="PS00479">
    <property type="entry name" value="ZF_DAG_PE_1"/>
    <property type="match status" value="1"/>
</dbReference>
<dbReference type="InterPro" id="IPR046349">
    <property type="entry name" value="C1-like_sf"/>
</dbReference>
<dbReference type="GO" id="GO:0030154">
    <property type="term" value="P:cell differentiation"/>
    <property type="evidence" value="ECO:0007669"/>
    <property type="project" value="UniProtKB-KW"/>
</dbReference>
<evidence type="ECO:0000256" key="4">
    <source>
        <dbReference type="ARBA" id="ARBA00022771"/>
    </source>
</evidence>
<dbReference type="CDD" id="cd20821">
    <property type="entry name" value="C1_MgcRacGAP"/>
    <property type="match status" value="1"/>
</dbReference>
<keyword evidence="7" id="KW-0744">Spermatogenesis</keyword>
<keyword evidence="13" id="KW-1185">Reference proteome</keyword>
<dbReference type="GO" id="GO:0008270">
    <property type="term" value="F:zinc ion binding"/>
    <property type="evidence" value="ECO:0007669"/>
    <property type="project" value="UniProtKB-KW"/>
</dbReference>
<dbReference type="Gene3D" id="3.30.60.20">
    <property type="match status" value="1"/>
</dbReference>
<evidence type="ECO:0000256" key="2">
    <source>
        <dbReference type="ARBA" id="ARBA00022473"/>
    </source>
</evidence>
<dbReference type="SUPFAM" id="SSF48350">
    <property type="entry name" value="GTPase activation domain, GAP"/>
    <property type="match status" value="1"/>
</dbReference>
<evidence type="ECO:0000256" key="9">
    <source>
        <dbReference type="SAM" id="MobiDB-lite"/>
    </source>
</evidence>
<feature type="domain" description="Rho-GAP" evidence="11">
    <location>
        <begin position="378"/>
        <end position="569"/>
    </location>
</feature>
<feature type="coiled-coil region" evidence="8">
    <location>
        <begin position="106"/>
        <end position="150"/>
    </location>
</feature>
<evidence type="ECO:0000256" key="3">
    <source>
        <dbReference type="ARBA" id="ARBA00022723"/>
    </source>
</evidence>
<dbReference type="PANTHER" id="PTHR46199:SF3">
    <property type="entry name" value="RAC GTPASE-ACTIVATING PROTEIN 1"/>
    <property type="match status" value="1"/>
</dbReference>
<dbReference type="EMBL" id="OV651817">
    <property type="protein sequence ID" value="CAH1110742.1"/>
    <property type="molecule type" value="Genomic_DNA"/>
</dbReference>
<dbReference type="PROSITE" id="PS50238">
    <property type="entry name" value="RHOGAP"/>
    <property type="match status" value="1"/>
</dbReference>
<evidence type="ECO:0000313" key="13">
    <source>
        <dbReference type="Proteomes" id="UP001153636"/>
    </source>
</evidence>
<proteinExistence type="predicted"/>
<dbReference type="GO" id="GO:0032154">
    <property type="term" value="C:cleavage furrow"/>
    <property type="evidence" value="ECO:0007669"/>
    <property type="project" value="TreeGrafter"/>
</dbReference>
<keyword evidence="8" id="KW-0175">Coiled coil</keyword>
<dbReference type="GO" id="GO:0051233">
    <property type="term" value="C:spindle midzone"/>
    <property type="evidence" value="ECO:0007669"/>
    <property type="project" value="TreeGrafter"/>
</dbReference>
<keyword evidence="3" id="KW-0479">Metal-binding</keyword>
<dbReference type="PROSITE" id="PS50081">
    <property type="entry name" value="ZF_DAG_PE_2"/>
    <property type="match status" value="1"/>
</dbReference>
<dbReference type="GO" id="GO:0007266">
    <property type="term" value="P:Rho protein signal transduction"/>
    <property type="evidence" value="ECO:0007669"/>
    <property type="project" value="TreeGrafter"/>
</dbReference>
<dbReference type="CDD" id="cd04382">
    <property type="entry name" value="RhoGAP_MgcRacGAP"/>
    <property type="match status" value="1"/>
</dbReference>
<dbReference type="InterPro" id="IPR008936">
    <property type="entry name" value="Rho_GTPase_activation_prot"/>
</dbReference>
<evidence type="ECO:0000256" key="1">
    <source>
        <dbReference type="ARBA" id="ARBA00022468"/>
    </source>
</evidence>
<dbReference type="InterPro" id="IPR002219">
    <property type="entry name" value="PKC_DAG/PE"/>
</dbReference>
<feature type="domain" description="Phorbol-ester/DAG-type" evidence="10">
    <location>
        <begin position="315"/>
        <end position="364"/>
    </location>
</feature>
<dbReference type="FunFam" id="3.30.60.20:FF:000033">
    <property type="entry name" value="Rac GTPase-activating protein 1"/>
    <property type="match status" value="1"/>
</dbReference>
<dbReference type="GO" id="GO:0007283">
    <property type="term" value="P:spermatogenesis"/>
    <property type="evidence" value="ECO:0007669"/>
    <property type="project" value="UniProtKB-KW"/>
</dbReference>
<gene>
    <name evidence="12" type="ORF">PSYICH_LOCUS11311</name>
</gene>
<keyword evidence="5" id="KW-0221">Differentiation</keyword>
<protein>
    <recommendedName>
        <fullName evidence="14">Rac GTPase-activating protein 1</fullName>
    </recommendedName>
</protein>
<evidence type="ECO:0000259" key="10">
    <source>
        <dbReference type="PROSITE" id="PS50081"/>
    </source>
</evidence>
<dbReference type="Proteomes" id="UP001153636">
    <property type="component" value="Chromosome 5"/>
</dbReference>
<feature type="region of interest" description="Disordered" evidence="9">
    <location>
        <begin position="203"/>
        <end position="248"/>
    </location>
</feature>
<sequence length="626" mass="70958">MCDTPFKSPYPHKNTKARHLHQKSDSDESINSETCSTNSNSGSLNDLTIVALFDEQQRLYLQRLKDRDNLCEGFFNCAEQTKLLYDEWEKAVDECIRLRNEVDKKIDDGNEANRSLKNARKMLDEEIKKRKLAEQQRDELQHQIAKFCNAIVKDSRNKLVDDAKEQISNLYTGRMSFGDPDRLSAIKEVNSTGSILSDFSFSRSEDDLDSSRCHHRPNKEWTKRQQTDNLEEPASKKRKSSTSKAVDIGTTETVRATTTLTVSKDGPIKATSIIESVPRSDMEHLAPPDLVFESWGRQEEKVSSQFQDINSNYRQHTFQPKIVVMPNTCSVCEKNIRFSKTALKCKECRLMCHMECRDLMPTPCVPAMNTPSAKKFTGTIADYTPTSPPMVPALIVHCINEIEQRGLNELGIYRIPGSEKDVKGLKEKFLTSRLTPNLKEVDIHAICGCLKDFLRSLTEPLLTQTLWQDFVTAIRSTDPNDVAPALYETISRLPQPNRDTLAFVILHLQKVAQSPECKMPTDNLAKVFGPTIVGYSSGGYSGDPDKLVEESRSIVKVMAHLLNIPGDFWTNFIKVCLTPSTHKLQQTPSTDSLLRPTASRFYTPRSEGRFRKKREGKFFGTPPAYK</sequence>
<dbReference type="Gene3D" id="1.10.555.10">
    <property type="entry name" value="Rho GTPase activation protein"/>
    <property type="match status" value="1"/>
</dbReference>
<evidence type="ECO:0000259" key="11">
    <source>
        <dbReference type="PROSITE" id="PS50238"/>
    </source>
</evidence>
<name>A0A9P0CWM4_9CUCU</name>
<keyword evidence="4" id="KW-0863">Zinc-finger</keyword>
<evidence type="ECO:0000256" key="6">
    <source>
        <dbReference type="ARBA" id="ARBA00022833"/>
    </source>
</evidence>
<dbReference type="Pfam" id="PF00130">
    <property type="entry name" value="C1_1"/>
    <property type="match status" value="1"/>
</dbReference>
<dbReference type="SMART" id="SM00109">
    <property type="entry name" value="C1"/>
    <property type="match status" value="1"/>
</dbReference>
<dbReference type="GO" id="GO:0005634">
    <property type="term" value="C:nucleus"/>
    <property type="evidence" value="ECO:0007669"/>
    <property type="project" value="TreeGrafter"/>
</dbReference>
<dbReference type="GO" id="GO:0005096">
    <property type="term" value="F:GTPase activator activity"/>
    <property type="evidence" value="ECO:0007669"/>
    <property type="project" value="UniProtKB-KW"/>
</dbReference>
<reference evidence="12" key="1">
    <citation type="submission" date="2022-01" db="EMBL/GenBank/DDBJ databases">
        <authorList>
            <person name="King R."/>
        </authorList>
    </citation>
    <scope>NUCLEOTIDE SEQUENCE</scope>
</reference>
<dbReference type="InterPro" id="IPR000198">
    <property type="entry name" value="RhoGAP_dom"/>
</dbReference>
<evidence type="ECO:0000256" key="8">
    <source>
        <dbReference type="SAM" id="Coils"/>
    </source>
</evidence>
<dbReference type="GO" id="GO:0000281">
    <property type="term" value="P:mitotic cytokinesis"/>
    <property type="evidence" value="ECO:0007669"/>
    <property type="project" value="TreeGrafter"/>
</dbReference>
<evidence type="ECO:0008006" key="14">
    <source>
        <dbReference type="Google" id="ProtNLM"/>
    </source>
</evidence>
<dbReference type="GO" id="GO:0051256">
    <property type="term" value="P:mitotic spindle midzone assembly"/>
    <property type="evidence" value="ECO:0007669"/>
    <property type="project" value="TreeGrafter"/>
</dbReference>
<evidence type="ECO:0000313" key="12">
    <source>
        <dbReference type="EMBL" id="CAH1110742.1"/>
    </source>
</evidence>
<keyword evidence="6" id="KW-0862">Zinc</keyword>
<feature type="compositionally biased region" description="Polar residues" evidence="9">
    <location>
        <begin position="29"/>
        <end position="40"/>
    </location>
</feature>
<dbReference type="GO" id="GO:0030496">
    <property type="term" value="C:midbody"/>
    <property type="evidence" value="ECO:0007669"/>
    <property type="project" value="TreeGrafter"/>
</dbReference>
<dbReference type="SUPFAM" id="SSF57889">
    <property type="entry name" value="Cysteine-rich domain"/>
    <property type="match status" value="1"/>
</dbReference>